<sequence length="88" mass="10044">MLVPQSEENQNLVNLPLPPQYILAKNRRSDRLRSHYLRDILFACTEYSESNSVCSIHNGRTHSSAFKIGRAVLTAEQCPRIHQEVTHG</sequence>
<protein>
    <submittedName>
        <fullName evidence="1">Uncharacterized protein</fullName>
    </submittedName>
</protein>
<evidence type="ECO:0000313" key="1">
    <source>
        <dbReference type="EMBL" id="GLB45521.1"/>
    </source>
</evidence>
<name>A0A9P3UWW0_LYOSH</name>
<proteinExistence type="predicted"/>
<dbReference type="Proteomes" id="UP001063166">
    <property type="component" value="Unassembled WGS sequence"/>
</dbReference>
<accession>A0A9P3UWW0</accession>
<gene>
    <name evidence="1" type="ORF">LshimejAT787_2300810</name>
</gene>
<evidence type="ECO:0000313" key="2">
    <source>
        <dbReference type="Proteomes" id="UP001063166"/>
    </source>
</evidence>
<dbReference type="AlphaFoldDB" id="A0A9P3UWW0"/>
<keyword evidence="2" id="KW-1185">Reference proteome</keyword>
<comment type="caution">
    <text evidence="1">The sequence shown here is derived from an EMBL/GenBank/DDBJ whole genome shotgun (WGS) entry which is preliminary data.</text>
</comment>
<reference evidence="1" key="1">
    <citation type="submission" date="2022-07" db="EMBL/GenBank/DDBJ databases">
        <title>The genome of Lyophyllum shimeji provides insight into the initial evolution of ectomycorrhizal fungal genome.</title>
        <authorList>
            <person name="Kobayashi Y."/>
            <person name="Shibata T."/>
            <person name="Hirakawa H."/>
            <person name="Shigenobu S."/>
            <person name="Nishiyama T."/>
            <person name="Yamada A."/>
            <person name="Hasebe M."/>
            <person name="Kawaguchi M."/>
        </authorList>
    </citation>
    <scope>NUCLEOTIDE SEQUENCE</scope>
    <source>
        <strain evidence="1">AT787</strain>
    </source>
</reference>
<dbReference type="EMBL" id="BRPK01000023">
    <property type="protein sequence ID" value="GLB45521.1"/>
    <property type="molecule type" value="Genomic_DNA"/>
</dbReference>
<organism evidence="1 2">
    <name type="scientific">Lyophyllum shimeji</name>
    <name type="common">Hon-shimeji</name>
    <name type="synonym">Tricholoma shimeji</name>
    <dbReference type="NCBI Taxonomy" id="47721"/>
    <lineage>
        <taxon>Eukaryota</taxon>
        <taxon>Fungi</taxon>
        <taxon>Dikarya</taxon>
        <taxon>Basidiomycota</taxon>
        <taxon>Agaricomycotina</taxon>
        <taxon>Agaricomycetes</taxon>
        <taxon>Agaricomycetidae</taxon>
        <taxon>Agaricales</taxon>
        <taxon>Tricholomatineae</taxon>
        <taxon>Lyophyllaceae</taxon>
        <taxon>Lyophyllum</taxon>
    </lineage>
</organism>